<dbReference type="Proteomes" id="UP000198705">
    <property type="component" value="Unassembled WGS sequence"/>
</dbReference>
<evidence type="ECO:0000313" key="3">
    <source>
        <dbReference type="Proteomes" id="UP000198705"/>
    </source>
</evidence>
<evidence type="ECO:0000256" key="1">
    <source>
        <dbReference type="SAM" id="Coils"/>
    </source>
</evidence>
<dbReference type="RefSeq" id="WP_092205626.1">
    <property type="nucleotide sequence ID" value="NZ_FOVN01000001.1"/>
</dbReference>
<dbReference type="PROSITE" id="PS51257">
    <property type="entry name" value="PROKAR_LIPOPROTEIN"/>
    <property type="match status" value="1"/>
</dbReference>
<dbReference type="EMBL" id="FOVN01000001">
    <property type="protein sequence ID" value="SFN37601.1"/>
    <property type="molecule type" value="Genomic_DNA"/>
</dbReference>
<dbReference type="AlphaFoldDB" id="A0A1I4YHT5"/>
<evidence type="ECO:0008006" key="4">
    <source>
        <dbReference type="Google" id="ProtNLM"/>
    </source>
</evidence>
<reference evidence="3" key="1">
    <citation type="submission" date="2016-10" db="EMBL/GenBank/DDBJ databases">
        <authorList>
            <person name="Varghese N."/>
            <person name="Submissions S."/>
        </authorList>
    </citation>
    <scope>NUCLEOTIDE SEQUENCE [LARGE SCALE GENOMIC DNA]</scope>
    <source>
        <strain evidence="3">DSM 23925</strain>
    </source>
</reference>
<name>A0A1I4YHT5_9FLAO</name>
<protein>
    <recommendedName>
        <fullName evidence="4">Lipoprotein</fullName>
    </recommendedName>
</protein>
<proteinExistence type="predicted"/>
<evidence type="ECO:0000313" key="2">
    <source>
        <dbReference type="EMBL" id="SFN37601.1"/>
    </source>
</evidence>
<dbReference type="STRING" id="649333.SAMN04487989_10115"/>
<keyword evidence="3" id="KW-1185">Reference proteome</keyword>
<gene>
    <name evidence="2" type="ORF">SAMN04487989_10115</name>
</gene>
<accession>A0A1I4YHT5</accession>
<keyword evidence="1" id="KW-0175">Coiled coil</keyword>
<dbReference type="OrthoDB" id="1445728at2"/>
<feature type="coiled-coil region" evidence="1">
    <location>
        <begin position="15"/>
        <end position="45"/>
    </location>
</feature>
<sequence>MKNITLIVIILILGTSCQNQKIAELNNQITELEDLNTELTDSLNRYDYLKVISSELIGIPDNTNLVPNQPNKFIFLLPTIQKFPEYNVYRITKNGNEEVRELLYENYKESRFEFNFIPKNENDKSFELLAEFDLDSIKVQIPGIIDMTLTE</sequence>
<organism evidence="2 3">
    <name type="scientific">Bizionia echini</name>
    <dbReference type="NCBI Taxonomy" id="649333"/>
    <lineage>
        <taxon>Bacteria</taxon>
        <taxon>Pseudomonadati</taxon>
        <taxon>Bacteroidota</taxon>
        <taxon>Flavobacteriia</taxon>
        <taxon>Flavobacteriales</taxon>
        <taxon>Flavobacteriaceae</taxon>
        <taxon>Bizionia</taxon>
    </lineage>
</organism>